<dbReference type="EMBL" id="QVXO01000013">
    <property type="protein sequence ID" value="RPJ91733.1"/>
    <property type="molecule type" value="Genomic_DNA"/>
</dbReference>
<evidence type="ECO:0000313" key="2">
    <source>
        <dbReference type="EMBL" id="RPJ91733.1"/>
    </source>
</evidence>
<sequence length="227" mass="24308">MTAVSMQAGMPRPTLLFVHGWAFDASVWAPLRAELEDWPQAVFDAGYFGPAQEPVLAGPVIAIGHSLGLLRLLRGQPQDCLGLVSINGFARFAAGPGFEAGVAPRVLERMSRRLSADPAAVLRDFRQRCGDATDFGDPQLAPLTRDLEVLRDEDRREALAALPVPLLVLAGADDPIVPQAMTQAVFAGGADAEIHMRTRGGHLLPVSDAPWCAERIRAFIDGLARAA</sequence>
<organism evidence="2 3">
    <name type="scientific">Alcaligenes xylosoxydans xylosoxydans</name>
    <name type="common">Achromobacter xylosoxidans</name>
    <dbReference type="NCBI Taxonomy" id="85698"/>
    <lineage>
        <taxon>Bacteria</taxon>
        <taxon>Pseudomonadati</taxon>
        <taxon>Pseudomonadota</taxon>
        <taxon>Betaproteobacteria</taxon>
        <taxon>Burkholderiales</taxon>
        <taxon>Alcaligenaceae</taxon>
        <taxon>Achromobacter</taxon>
    </lineage>
</organism>
<proteinExistence type="predicted"/>
<evidence type="ECO:0000259" key="1">
    <source>
        <dbReference type="Pfam" id="PF12697"/>
    </source>
</evidence>
<dbReference type="SUPFAM" id="SSF53474">
    <property type="entry name" value="alpha/beta-Hydrolases"/>
    <property type="match status" value="1"/>
</dbReference>
<evidence type="ECO:0000313" key="3">
    <source>
        <dbReference type="Proteomes" id="UP000285324"/>
    </source>
</evidence>
<name>A0A424WEQ9_ALCXX</name>
<dbReference type="Pfam" id="PF12697">
    <property type="entry name" value="Abhydrolase_6"/>
    <property type="match status" value="1"/>
</dbReference>
<dbReference type="Proteomes" id="UP000285324">
    <property type="component" value="Unassembled WGS sequence"/>
</dbReference>
<protein>
    <submittedName>
        <fullName evidence="2">Alpha/beta hydrolase</fullName>
    </submittedName>
</protein>
<dbReference type="GO" id="GO:0016787">
    <property type="term" value="F:hydrolase activity"/>
    <property type="evidence" value="ECO:0007669"/>
    <property type="project" value="UniProtKB-KW"/>
</dbReference>
<dbReference type="InterPro" id="IPR000073">
    <property type="entry name" value="AB_hydrolase_1"/>
</dbReference>
<dbReference type="InterPro" id="IPR029058">
    <property type="entry name" value="AB_hydrolase_fold"/>
</dbReference>
<reference evidence="2 3" key="1">
    <citation type="submission" date="2018-08" db="EMBL/GenBank/DDBJ databases">
        <title>Achromobacter xylosoxidans Genome sequencing and assembly.</title>
        <authorList>
            <person name="Wang R."/>
            <person name="Rensing C."/>
            <person name="Li Y."/>
        </authorList>
    </citation>
    <scope>NUCLEOTIDE SEQUENCE [LARGE SCALE GENOMIC DNA]</scope>
    <source>
        <strain evidence="2 3">GD003A</strain>
    </source>
</reference>
<comment type="caution">
    <text evidence="2">The sequence shown here is derived from an EMBL/GenBank/DDBJ whole genome shotgun (WGS) entry which is preliminary data.</text>
</comment>
<accession>A0A424WEQ9</accession>
<dbReference type="OrthoDB" id="9798888at2"/>
<dbReference type="AlphaFoldDB" id="A0A424WEQ9"/>
<dbReference type="Gene3D" id="3.40.50.1820">
    <property type="entry name" value="alpha/beta hydrolase"/>
    <property type="match status" value="1"/>
</dbReference>
<gene>
    <name evidence="2" type="ORF">DY367_10890</name>
</gene>
<feature type="domain" description="AB hydrolase-1" evidence="1">
    <location>
        <begin position="15"/>
        <end position="213"/>
    </location>
</feature>
<keyword evidence="2" id="KW-0378">Hydrolase</keyword>